<sequence>MPDTPTPPAPAPLGPGALLRLNAWLSPSYPVGAYSFSHGLEAAGGAGLLETAGALQSWLERLLLDGAGVSDGAFLAHAHTAVVDGDDAALRAVHDLALAFQPSAELALETQAQGRAFLRQTRSAWPCAALDRLAAMTDGPVAYPVAVGAAAAGHGVPLDAALPAYLGAFAGNLVSAALRVLPIGQNAGQTVLARLTPSIEAAAAAARATPLDAVATAVPHAEILSIAHETQYTRLFRS</sequence>
<dbReference type="Gene3D" id="1.10.4190.10">
    <property type="entry name" value="Urease accessory protein UreF"/>
    <property type="match status" value="1"/>
</dbReference>
<accession>A0ABS1DA45</accession>
<dbReference type="HAMAP" id="MF_01385">
    <property type="entry name" value="UreF"/>
    <property type="match status" value="1"/>
</dbReference>
<name>A0ABS1DA45_9PROT</name>
<dbReference type="Pfam" id="PF01730">
    <property type="entry name" value="UreF"/>
    <property type="match status" value="1"/>
</dbReference>
<protein>
    <recommendedName>
        <fullName evidence="3">Urease accessory protein UreF</fullName>
    </recommendedName>
</protein>
<evidence type="ECO:0000313" key="4">
    <source>
        <dbReference type="EMBL" id="MBK1667302.1"/>
    </source>
</evidence>
<dbReference type="PANTHER" id="PTHR33620">
    <property type="entry name" value="UREASE ACCESSORY PROTEIN F"/>
    <property type="match status" value="1"/>
</dbReference>
<evidence type="ECO:0000313" key="5">
    <source>
        <dbReference type="Proteomes" id="UP001296873"/>
    </source>
</evidence>
<gene>
    <name evidence="3" type="primary">ureF</name>
    <name evidence="4" type="ORF">CKO28_04495</name>
</gene>
<organism evidence="4 5">
    <name type="scientific">Rhodovibrio sodomensis</name>
    <dbReference type="NCBI Taxonomy" id="1088"/>
    <lineage>
        <taxon>Bacteria</taxon>
        <taxon>Pseudomonadati</taxon>
        <taxon>Pseudomonadota</taxon>
        <taxon>Alphaproteobacteria</taxon>
        <taxon>Rhodospirillales</taxon>
        <taxon>Rhodovibrionaceae</taxon>
        <taxon>Rhodovibrio</taxon>
    </lineage>
</organism>
<comment type="function">
    <text evidence="3">Required for maturation of urease via the functional incorporation of the urease nickel metallocenter.</text>
</comment>
<keyword evidence="5" id="KW-1185">Reference proteome</keyword>
<keyword evidence="2 3" id="KW-0143">Chaperone</keyword>
<dbReference type="InterPro" id="IPR002639">
    <property type="entry name" value="UreF"/>
</dbReference>
<dbReference type="PIRSF" id="PIRSF009467">
    <property type="entry name" value="Ureas_acces_UreF"/>
    <property type="match status" value="1"/>
</dbReference>
<dbReference type="PANTHER" id="PTHR33620:SF1">
    <property type="entry name" value="UREASE ACCESSORY PROTEIN F"/>
    <property type="match status" value="1"/>
</dbReference>
<comment type="subcellular location">
    <subcellularLocation>
        <location evidence="3">Cytoplasm</location>
    </subcellularLocation>
</comment>
<evidence type="ECO:0000256" key="3">
    <source>
        <dbReference type="HAMAP-Rule" id="MF_01385"/>
    </source>
</evidence>
<dbReference type="Proteomes" id="UP001296873">
    <property type="component" value="Unassembled WGS sequence"/>
</dbReference>
<evidence type="ECO:0000256" key="1">
    <source>
        <dbReference type="ARBA" id="ARBA00022988"/>
    </source>
</evidence>
<dbReference type="EMBL" id="NRRL01000005">
    <property type="protein sequence ID" value="MBK1667302.1"/>
    <property type="molecule type" value="Genomic_DNA"/>
</dbReference>
<comment type="subunit">
    <text evidence="3">UreD, UreF and UreG form a complex that acts as a GTP-hydrolysis-dependent molecular chaperone, activating the urease apoprotein by helping to assemble the nickel containing metallocenter of UreC. The UreE protein probably delivers the nickel.</text>
</comment>
<keyword evidence="1 3" id="KW-0996">Nickel insertion</keyword>
<keyword evidence="3" id="KW-0963">Cytoplasm</keyword>
<reference evidence="4 5" key="1">
    <citation type="journal article" date="2020" name="Microorganisms">
        <title>Osmotic Adaptation and Compatible Solute Biosynthesis of Phototrophic Bacteria as Revealed from Genome Analyses.</title>
        <authorList>
            <person name="Imhoff J.F."/>
            <person name="Rahn T."/>
            <person name="Kunzel S."/>
            <person name="Keller A."/>
            <person name="Neulinger S.C."/>
        </authorList>
    </citation>
    <scope>NUCLEOTIDE SEQUENCE [LARGE SCALE GENOMIC DNA]</scope>
    <source>
        <strain evidence="4 5">DSM 9895</strain>
    </source>
</reference>
<dbReference type="InterPro" id="IPR038277">
    <property type="entry name" value="UreF_sf"/>
</dbReference>
<evidence type="ECO:0000256" key="2">
    <source>
        <dbReference type="ARBA" id="ARBA00023186"/>
    </source>
</evidence>
<proteinExistence type="inferred from homology"/>
<comment type="caution">
    <text evidence="4">The sequence shown here is derived from an EMBL/GenBank/DDBJ whole genome shotgun (WGS) entry which is preliminary data.</text>
</comment>
<comment type="similarity">
    <text evidence="3">Belongs to the UreF family.</text>
</comment>